<evidence type="ECO:0000313" key="2">
    <source>
        <dbReference type="EMBL" id="CAX59871.1"/>
    </source>
</evidence>
<keyword evidence="3" id="KW-1185">Reference proteome</keyword>
<gene>
    <name evidence="2" type="ordered locus">EbC_23400</name>
</gene>
<name>D8MSR4_ERWBE</name>
<keyword evidence="1" id="KW-1133">Transmembrane helix</keyword>
<organism evidence="3">
    <name type="scientific">Erwinia billingiae (strain Eb661)</name>
    <dbReference type="NCBI Taxonomy" id="634500"/>
    <lineage>
        <taxon>Bacteria</taxon>
        <taxon>Pseudomonadati</taxon>
        <taxon>Pseudomonadota</taxon>
        <taxon>Gammaproteobacteria</taxon>
        <taxon>Enterobacterales</taxon>
        <taxon>Erwiniaceae</taxon>
        <taxon>Erwinia</taxon>
    </lineage>
</organism>
<reference evidence="2 3" key="1">
    <citation type="journal article" date="2010" name="BMC Genomics">
        <title>Genome comparison of the epiphytic bacteria Erwinia billingiae and E. tasmaniensis with the pear pathogen E. pyrifoliae.</title>
        <authorList>
            <person name="Kube M."/>
            <person name="Migdoll A.M."/>
            <person name="Gehring I."/>
            <person name="Heitmann K."/>
            <person name="Mayer Y."/>
            <person name="Kuhl H."/>
            <person name="Knaust F."/>
            <person name="Geider K."/>
            <person name="Reinhardt R."/>
        </authorList>
    </citation>
    <scope>NUCLEOTIDE SEQUENCE [LARGE SCALE GENOMIC DNA]</scope>
    <source>
        <strain evidence="2 3">Eb661</strain>
    </source>
</reference>
<keyword evidence="1" id="KW-0812">Transmembrane</keyword>
<dbReference type="EMBL" id="FP236843">
    <property type="protein sequence ID" value="CAX59871.1"/>
    <property type="molecule type" value="Genomic_DNA"/>
</dbReference>
<dbReference type="STRING" id="634500.EbC_23400"/>
<protein>
    <submittedName>
        <fullName evidence="2">Uncharacterized protein</fullName>
    </submittedName>
</protein>
<evidence type="ECO:0000256" key="1">
    <source>
        <dbReference type="SAM" id="Phobius"/>
    </source>
</evidence>
<evidence type="ECO:0000313" key="3">
    <source>
        <dbReference type="Proteomes" id="UP000008793"/>
    </source>
</evidence>
<sequence length="43" mass="4810">MRGNQAWAWVKFFIHISNLLSFMLRAGSMSGYPPPAASQARRG</sequence>
<dbReference type="AlphaFoldDB" id="D8MSR4"/>
<proteinExistence type="predicted"/>
<dbReference type="HOGENOM" id="CLU_3233352_0_0_6"/>
<feature type="transmembrane region" description="Helical" evidence="1">
    <location>
        <begin position="6"/>
        <end position="24"/>
    </location>
</feature>
<dbReference type="KEGG" id="ebi:EbC_23400"/>
<keyword evidence="1" id="KW-0472">Membrane</keyword>
<dbReference type="Proteomes" id="UP000008793">
    <property type="component" value="Chromosome"/>
</dbReference>
<accession>D8MSR4</accession>